<gene>
    <name evidence="1" type="ORF">LCGC14_1941160</name>
</gene>
<reference evidence="1" key="1">
    <citation type="journal article" date="2015" name="Nature">
        <title>Complex archaea that bridge the gap between prokaryotes and eukaryotes.</title>
        <authorList>
            <person name="Spang A."/>
            <person name="Saw J.H."/>
            <person name="Jorgensen S.L."/>
            <person name="Zaremba-Niedzwiedzka K."/>
            <person name="Martijn J."/>
            <person name="Lind A.E."/>
            <person name="van Eijk R."/>
            <person name="Schleper C."/>
            <person name="Guy L."/>
            <person name="Ettema T.J."/>
        </authorList>
    </citation>
    <scope>NUCLEOTIDE SEQUENCE</scope>
</reference>
<sequence>MLVDGTVGCGAITSTGAIADGAASTFTTGTTIGNLTLADGSITDSGGTISLNDENLTTTGDGTFDELTLTNSSQDWMSTGSFAALALQAQDSATAARFQLYSKDGDGTDSVNLRVYGEGTSSSVANGSWLQIGYSPSDYHYVIALKAGSGTDLPLYLGTNSYIDQIVLGIDGSTRLGDGATNYTEISPTGDIKPVGSAFIVIEKASGNGIKVDHTTPTFGFADLLGDQ</sequence>
<accession>A0A0F9G8V8</accession>
<name>A0A0F9G8V8_9ZZZZ</name>
<proteinExistence type="predicted"/>
<dbReference type="AlphaFoldDB" id="A0A0F9G8V8"/>
<evidence type="ECO:0000313" key="1">
    <source>
        <dbReference type="EMBL" id="KKL86796.1"/>
    </source>
</evidence>
<organism evidence="1">
    <name type="scientific">marine sediment metagenome</name>
    <dbReference type="NCBI Taxonomy" id="412755"/>
    <lineage>
        <taxon>unclassified sequences</taxon>
        <taxon>metagenomes</taxon>
        <taxon>ecological metagenomes</taxon>
    </lineage>
</organism>
<feature type="non-terminal residue" evidence="1">
    <location>
        <position position="228"/>
    </location>
</feature>
<comment type="caution">
    <text evidence="1">The sequence shown here is derived from an EMBL/GenBank/DDBJ whole genome shotgun (WGS) entry which is preliminary data.</text>
</comment>
<protein>
    <submittedName>
        <fullName evidence="1">Uncharacterized protein</fullName>
    </submittedName>
</protein>
<dbReference type="EMBL" id="LAZR01021012">
    <property type="protein sequence ID" value="KKL86796.1"/>
    <property type="molecule type" value="Genomic_DNA"/>
</dbReference>